<evidence type="ECO:0000313" key="1">
    <source>
        <dbReference type="EMBL" id="AHM80621.1"/>
    </source>
</evidence>
<evidence type="ECO:0000313" key="2">
    <source>
        <dbReference type="Proteomes" id="UP000019586"/>
    </source>
</evidence>
<protein>
    <submittedName>
        <fullName evidence="1">Uncharacterized protein</fullName>
    </submittedName>
</protein>
<name>W8VHL7_KLEPN</name>
<accession>W8VHL7</accession>
<dbReference type="HOGENOM" id="CLU_3291143_0_0_6"/>
<dbReference type="KEGG" id="kps:KPNJ2_03841"/>
<dbReference type="PATRIC" id="fig|1420013.3.peg.3611"/>
<organism evidence="1 2">
    <name type="scientific">Klebsiella pneumoniae 30684/NJST258_2</name>
    <dbReference type="NCBI Taxonomy" id="1420013"/>
    <lineage>
        <taxon>Bacteria</taxon>
        <taxon>Pseudomonadati</taxon>
        <taxon>Pseudomonadota</taxon>
        <taxon>Gammaproteobacteria</taxon>
        <taxon>Enterobacterales</taxon>
        <taxon>Enterobacteriaceae</taxon>
        <taxon>Klebsiella/Raoultella group</taxon>
        <taxon>Klebsiella</taxon>
        <taxon>Klebsiella pneumoniae complex</taxon>
    </lineage>
</organism>
<sequence length="40" mass="4694">MSRMPALSRLAGDFSMKRVIRHKKRASRRVFYDPDSEINA</sequence>
<proteinExistence type="predicted"/>
<dbReference type="AlphaFoldDB" id="W8VHL7"/>
<gene>
    <name evidence="1" type="ORF">KPNJ2_03841</name>
</gene>
<reference evidence="1 2" key="1">
    <citation type="journal article" date="2014" name="Proc. Natl. Acad. Sci. U.S.A.">
        <title>Molecular dissection of the evolution of carbapenem-resistant multilocus sequence type 258 Klebsiella pneumoniae.</title>
        <authorList>
            <person name="Deleo F.R."/>
            <person name="Chen L."/>
            <person name="Porcella S.F."/>
            <person name="Martens C.A."/>
            <person name="Kobayashi S.D."/>
            <person name="Porter A.R."/>
            <person name="Chavda K.D."/>
            <person name="Jacobs M.R."/>
            <person name="Mathema B."/>
            <person name="Olsen R.J."/>
            <person name="Bonomo R.A."/>
            <person name="Musser J.M."/>
            <person name="Kreiswirth B.N."/>
        </authorList>
    </citation>
    <scope>NUCLEOTIDE SEQUENCE [LARGE SCALE GENOMIC DNA]</scope>
    <source>
        <strain evidence="1">30684/NJST258_2</strain>
    </source>
</reference>
<dbReference type="EMBL" id="CP006918">
    <property type="protein sequence ID" value="AHM80621.1"/>
    <property type="molecule type" value="Genomic_DNA"/>
</dbReference>
<dbReference type="Proteomes" id="UP000019586">
    <property type="component" value="Chromosome"/>
</dbReference>